<accession>A0ABN3U8E1</accession>
<evidence type="ECO:0000313" key="3">
    <source>
        <dbReference type="EMBL" id="GAA2726182.1"/>
    </source>
</evidence>
<comment type="caution">
    <text evidence="3">The sequence shown here is derived from an EMBL/GenBank/DDBJ whole genome shotgun (WGS) entry which is preliminary data.</text>
</comment>
<dbReference type="RefSeq" id="WP_344440007.1">
    <property type="nucleotide sequence ID" value="NZ_BAAASL010000035.1"/>
</dbReference>
<proteinExistence type="predicted"/>
<dbReference type="EMBL" id="BAAASL010000035">
    <property type="protein sequence ID" value="GAA2726182.1"/>
    <property type="molecule type" value="Genomic_DNA"/>
</dbReference>
<dbReference type="Proteomes" id="UP001500886">
    <property type="component" value="Unassembled WGS sequence"/>
</dbReference>
<keyword evidence="2" id="KW-0472">Membrane</keyword>
<feature type="transmembrane region" description="Helical" evidence="2">
    <location>
        <begin position="62"/>
        <end position="85"/>
    </location>
</feature>
<name>A0ABN3U8E1_9ACTN</name>
<feature type="region of interest" description="Disordered" evidence="1">
    <location>
        <begin position="1"/>
        <end position="27"/>
    </location>
</feature>
<keyword evidence="2" id="KW-0812">Transmembrane</keyword>
<keyword evidence="4" id="KW-1185">Reference proteome</keyword>
<gene>
    <name evidence="3" type="ORF">GCM10010315_59840</name>
</gene>
<protein>
    <submittedName>
        <fullName evidence="3">Uncharacterized protein</fullName>
    </submittedName>
</protein>
<organism evidence="3 4">
    <name type="scientific">Streptomyces luteosporeus</name>
    <dbReference type="NCBI Taxonomy" id="173856"/>
    <lineage>
        <taxon>Bacteria</taxon>
        <taxon>Bacillati</taxon>
        <taxon>Actinomycetota</taxon>
        <taxon>Actinomycetes</taxon>
        <taxon>Kitasatosporales</taxon>
        <taxon>Streptomycetaceae</taxon>
        <taxon>Streptomyces</taxon>
    </lineage>
</organism>
<feature type="transmembrane region" description="Helical" evidence="2">
    <location>
        <begin position="33"/>
        <end position="56"/>
    </location>
</feature>
<evidence type="ECO:0000256" key="2">
    <source>
        <dbReference type="SAM" id="Phobius"/>
    </source>
</evidence>
<evidence type="ECO:0000313" key="4">
    <source>
        <dbReference type="Proteomes" id="UP001500886"/>
    </source>
</evidence>
<sequence>MDLDHDARPSGRRPLWVEESAARPRMPDPVRASAVRAGLIASVTLIVTMIAILFALTGNWLAFPAVLLAVAGTVAATWAVADVWVTRQVWLQRHGVVSVPSSTARPVRRARSPRHP</sequence>
<reference evidence="3 4" key="1">
    <citation type="journal article" date="2019" name="Int. J. Syst. Evol. Microbiol.">
        <title>The Global Catalogue of Microorganisms (GCM) 10K type strain sequencing project: providing services to taxonomists for standard genome sequencing and annotation.</title>
        <authorList>
            <consortium name="The Broad Institute Genomics Platform"/>
            <consortium name="The Broad Institute Genome Sequencing Center for Infectious Disease"/>
            <person name="Wu L."/>
            <person name="Ma J."/>
        </authorList>
    </citation>
    <scope>NUCLEOTIDE SEQUENCE [LARGE SCALE GENOMIC DNA]</scope>
    <source>
        <strain evidence="3 4">JCM 4542</strain>
    </source>
</reference>
<keyword evidence="2" id="KW-1133">Transmembrane helix</keyword>
<evidence type="ECO:0000256" key="1">
    <source>
        <dbReference type="SAM" id="MobiDB-lite"/>
    </source>
</evidence>